<dbReference type="InterPro" id="IPR005135">
    <property type="entry name" value="Endo/exonuclease/phosphatase"/>
</dbReference>
<dbReference type="PANTHER" id="PTHR12121">
    <property type="entry name" value="CARBON CATABOLITE REPRESSOR PROTEIN 4"/>
    <property type="match status" value="1"/>
</dbReference>
<dbReference type="Proteomes" id="UP001304895">
    <property type="component" value="Unassembled WGS sequence"/>
</dbReference>
<dbReference type="SUPFAM" id="SSF56219">
    <property type="entry name" value="DNase I-like"/>
    <property type="match status" value="1"/>
</dbReference>
<protein>
    <submittedName>
        <fullName evidence="2">DNase I-like protein</fullName>
    </submittedName>
</protein>
<dbReference type="InterPro" id="IPR050410">
    <property type="entry name" value="CCR4/nocturin_mRNA_transcr"/>
</dbReference>
<dbReference type="Pfam" id="PF03372">
    <property type="entry name" value="Exo_endo_phos"/>
    <property type="match status" value="1"/>
</dbReference>
<evidence type="ECO:0000313" key="2">
    <source>
        <dbReference type="EMBL" id="KAK4138555.1"/>
    </source>
</evidence>
<keyword evidence="3" id="KW-1185">Reference proteome</keyword>
<dbReference type="AlphaFoldDB" id="A0AAN6UTW9"/>
<gene>
    <name evidence="2" type="ORF">BT67DRAFT_369701</name>
</gene>
<organism evidence="2 3">
    <name type="scientific">Trichocladium antarcticum</name>
    <dbReference type="NCBI Taxonomy" id="1450529"/>
    <lineage>
        <taxon>Eukaryota</taxon>
        <taxon>Fungi</taxon>
        <taxon>Dikarya</taxon>
        <taxon>Ascomycota</taxon>
        <taxon>Pezizomycotina</taxon>
        <taxon>Sordariomycetes</taxon>
        <taxon>Sordariomycetidae</taxon>
        <taxon>Sordariales</taxon>
        <taxon>Chaetomiaceae</taxon>
        <taxon>Trichocladium</taxon>
    </lineage>
</organism>
<name>A0AAN6UTW9_9PEZI</name>
<accession>A0AAN6UTW9</accession>
<dbReference type="CDD" id="cd09083">
    <property type="entry name" value="EEP-1"/>
    <property type="match status" value="1"/>
</dbReference>
<evidence type="ECO:0000313" key="3">
    <source>
        <dbReference type="Proteomes" id="UP001304895"/>
    </source>
</evidence>
<sequence>MTSAPSPGTHPLGSIPIRVITLNIRYATRTPAPGEEPWSVRCPRLCAQLKFITSGHGSAFVCLQEALHSQLVDIQTRLGPMWSYTGHGRDDGKRAGEYSPIFFRVDRWECNRSRTYWLSETPDLPSKGWDADCRRIATVGAFLHRETGAAVVLISTHLDNRGEVARKESARLLLNLTSTWSGLCIPLFLAGDFNSTPSGSAYKILASPSSGMRDISKLVAETAKYGNPDITFTSFGQPDEQPGRIDFLFVRNSESLKFLTFGILPNRFDDQVYLSDHRPVVADIELPVPRVPRRRSPL</sequence>
<dbReference type="InterPro" id="IPR036691">
    <property type="entry name" value="Endo/exonu/phosph_ase_sf"/>
</dbReference>
<reference evidence="2" key="2">
    <citation type="submission" date="2023-05" db="EMBL/GenBank/DDBJ databases">
        <authorList>
            <consortium name="Lawrence Berkeley National Laboratory"/>
            <person name="Steindorff A."/>
            <person name="Hensen N."/>
            <person name="Bonometti L."/>
            <person name="Westerberg I."/>
            <person name="Brannstrom I.O."/>
            <person name="Guillou S."/>
            <person name="Cros-Aarteil S."/>
            <person name="Calhoun S."/>
            <person name="Haridas S."/>
            <person name="Kuo A."/>
            <person name="Mondo S."/>
            <person name="Pangilinan J."/>
            <person name="Riley R."/>
            <person name="Labutti K."/>
            <person name="Andreopoulos B."/>
            <person name="Lipzen A."/>
            <person name="Chen C."/>
            <person name="Yanf M."/>
            <person name="Daum C."/>
            <person name="Ng V."/>
            <person name="Clum A."/>
            <person name="Ohm R."/>
            <person name="Martin F."/>
            <person name="Silar P."/>
            <person name="Natvig D."/>
            <person name="Lalanne C."/>
            <person name="Gautier V."/>
            <person name="Ament-Velasquez S.L."/>
            <person name="Kruys A."/>
            <person name="Hutchinson M.I."/>
            <person name="Powell A.J."/>
            <person name="Barry K."/>
            <person name="Miller A.N."/>
            <person name="Grigoriev I.V."/>
            <person name="Debuchy R."/>
            <person name="Gladieux P."/>
            <person name="Thoren M.H."/>
            <person name="Johannesson H."/>
        </authorList>
    </citation>
    <scope>NUCLEOTIDE SEQUENCE</scope>
    <source>
        <strain evidence="2">CBS 123565</strain>
    </source>
</reference>
<dbReference type="EMBL" id="MU853401">
    <property type="protein sequence ID" value="KAK4138555.1"/>
    <property type="molecule type" value="Genomic_DNA"/>
</dbReference>
<evidence type="ECO:0000259" key="1">
    <source>
        <dbReference type="Pfam" id="PF03372"/>
    </source>
</evidence>
<proteinExistence type="predicted"/>
<comment type="caution">
    <text evidence="2">The sequence shown here is derived from an EMBL/GenBank/DDBJ whole genome shotgun (WGS) entry which is preliminary data.</text>
</comment>
<reference evidence="2" key="1">
    <citation type="journal article" date="2023" name="Mol. Phylogenet. Evol.">
        <title>Genome-scale phylogeny and comparative genomics of the fungal order Sordariales.</title>
        <authorList>
            <person name="Hensen N."/>
            <person name="Bonometti L."/>
            <person name="Westerberg I."/>
            <person name="Brannstrom I.O."/>
            <person name="Guillou S."/>
            <person name="Cros-Aarteil S."/>
            <person name="Calhoun S."/>
            <person name="Haridas S."/>
            <person name="Kuo A."/>
            <person name="Mondo S."/>
            <person name="Pangilinan J."/>
            <person name="Riley R."/>
            <person name="LaButti K."/>
            <person name="Andreopoulos B."/>
            <person name="Lipzen A."/>
            <person name="Chen C."/>
            <person name="Yan M."/>
            <person name="Daum C."/>
            <person name="Ng V."/>
            <person name="Clum A."/>
            <person name="Steindorff A."/>
            <person name="Ohm R.A."/>
            <person name="Martin F."/>
            <person name="Silar P."/>
            <person name="Natvig D.O."/>
            <person name="Lalanne C."/>
            <person name="Gautier V."/>
            <person name="Ament-Velasquez S.L."/>
            <person name="Kruys A."/>
            <person name="Hutchinson M.I."/>
            <person name="Powell A.J."/>
            <person name="Barry K."/>
            <person name="Miller A.N."/>
            <person name="Grigoriev I.V."/>
            <person name="Debuchy R."/>
            <person name="Gladieux P."/>
            <person name="Hiltunen Thoren M."/>
            <person name="Johannesson H."/>
        </authorList>
    </citation>
    <scope>NUCLEOTIDE SEQUENCE</scope>
    <source>
        <strain evidence="2">CBS 123565</strain>
    </source>
</reference>
<dbReference type="PANTHER" id="PTHR12121:SF36">
    <property type="entry name" value="ENDONUCLEASE_EXONUCLEASE_PHOSPHATASE DOMAIN-CONTAINING PROTEIN"/>
    <property type="match status" value="1"/>
</dbReference>
<dbReference type="GO" id="GO:0000175">
    <property type="term" value="F:3'-5'-RNA exonuclease activity"/>
    <property type="evidence" value="ECO:0007669"/>
    <property type="project" value="TreeGrafter"/>
</dbReference>
<feature type="domain" description="Endonuclease/exonuclease/phosphatase" evidence="1">
    <location>
        <begin position="21"/>
        <end position="277"/>
    </location>
</feature>
<dbReference type="Gene3D" id="3.60.10.10">
    <property type="entry name" value="Endonuclease/exonuclease/phosphatase"/>
    <property type="match status" value="1"/>
</dbReference>